<feature type="binding site" evidence="15">
    <location>
        <position position="613"/>
    </location>
    <ligand>
        <name>[4Fe-4S] cluster</name>
        <dbReference type="ChEBI" id="CHEBI:49883"/>
        <label>2</label>
    </ligand>
</feature>
<dbReference type="GO" id="GO:0030976">
    <property type="term" value="F:thiamine pyrophosphate binding"/>
    <property type="evidence" value="ECO:0007669"/>
    <property type="project" value="InterPro"/>
</dbReference>
<name>A0A9Y1BKU0_9ARCH</name>
<evidence type="ECO:0000256" key="7">
    <source>
        <dbReference type="ARBA" id="ARBA00022723"/>
    </source>
</evidence>
<evidence type="ECO:0000256" key="3">
    <source>
        <dbReference type="ARBA" id="ARBA00012812"/>
    </source>
</evidence>
<comment type="function">
    <text evidence="1 14">Catalyzes the ferredoxin-dependent oxidative decarboxylation of arylpyruvates.</text>
</comment>
<dbReference type="PROSITE" id="PS51379">
    <property type="entry name" value="4FE4S_FER_2"/>
    <property type="match status" value="2"/>
</dbReference>
<feature type="binding site" evidence="15">
    <location>
        <position position="587"/>
    </location>
    <ligand>
        <name>[4Fe-4S] cluster</name>
        <dbReference type="ChEBI" id="CHEBI:49883"/>
        <label>1</label>
    </ligand>
</feature>
<dbReference type="GO" id="GO:0006082">
    <property type="term" value="P:organic acid metabolic process"/>
    <property type="evidence" value="ECO:0007669"/>
    <property type="project" value="UniProtKB-ARBA"/>
</dbReference>
<keyword evidence="9 14" id="KW-0560">Oxidoreductase</keyword>
<feature type="binding site" evidence="15">
    <location>
        <position position="616"/>
    </location>
    <ligand>
        <name>[4Fe-4S] cluster</name>
        <dbReference type="ChEBI" id="CHEBI:49883"/>
        <label>2</label>
    </ligand>
</feature>
<dbReference type="InterPro" id="IPR009014">
    <property type="entry name" value="Transketo_C/PFOR_II"/>
</dbReference>
<dbReference type="GO" id="GO:0046872">
    <property type="term" value="F:metal ion binding"/>
    <property type="evidence" value="ECO:0007669"/>
    <property type="project" value="UniProtKB-UniRule"/>
</dbReference>
<dbReference type="Pfam" id="PF00037">
    <property type="entry name" value="Fer4"/>
    <property type="match status" value="1"/>
</dbReference>
<dbReference type="CDD" id="cd02008">
    <property type="entry name" value="TPP_IOR_alpha"/>
    <property type="match status" value="1"/>
</dbReference>
<dbReference type="PROSITE" id="PS00198">
    <property type="entry name" value="4FE4S_FER_1"/>
    <property type="match status" value="1"/>
</dbReference>
<dbReference type="InterPro" id="IPR002880">
    <property type="entry name" value="Pyrv_Fd/Flavodoxin_OxRdtase_N"/>
</dbReference>
<protein>
    <recommendedName>
        <fullName evidence="4 14">Indolepyruvate oxidoreductase subunit IorA</fullName>
        <shortName evidence="14">IOR</shortName>
        <ecNumber evidence="3 14">1.2.7.8</ecNumber>
    </recommendedName>
    <alternativeName>
        <fullName evidence="12 14">Indolepyruvate ferredoxin oxidoreductase subunit alpha</fullName>
    </alternativeName>
</protein>
<evidence type="ECO:0000256" key="13">
    <source>
        <dbReference type="ARBA" id="ARBA00048332"/>
    </source>
</evidence>
<comment type="catalytic activity">
    <reaction evidence="13 14">
        <text>indole-3-pyruvate + 2 oxidized [2Fe-2S]-[ferredoxin] + CoA = (indol-3-yl)acetyl-CoA + 2 reduced [2Fe-2S]-[ferredoxin] + CO2 + H(+)</text>
        <dbReference type="Rhea" id="RHEA:12645"/>
        <dbReference type="Rhea" id="RHEA-COMP:10000"/>
        <dbReference type="Rhea" id="RHEA-COMP:10001"/>
        <dbReference type="ChEBI" id="CHEBI:15378"/>
        <dbReference type="ChEBI" id="CHEBI:16526"/>
        <dbReference type="ChEBI" id="CHEBI:17640"/>
        <dbReference type="ChEBI" id="CHEBI:33737"/>
        <dbReference type="ChEBI" id="CHEBI:33738"/>
        <dbReference type="ChEBI" id="CHEBI:57271"/>
        <dbReference type="ChEBI" id="CHEBI:57287"/>
        <dbReference type="EC" id="1.2.7.8"/>
    </reaction>
</comment>
<dbReference type="GO" id="GO:0044272">
    <property type="term" value="P:sulfur compound biosynthetic process"/>
    <property type="evidence" value="ECO:0007669"/>
    <property type="project" value="UniProtKB-ARBA"/>
</dbReference>
<evidence type="ECO:0000256" key="5">
    <source>
        <dbReference type="ARBA" id="ARBA00022448"/>
    </source>
</evidence>
<dbReference type="EMBL" id="CP084166">
    <property type="protein sequence ID" value="UJG40740.1"/>
    <property type="molecule type" value="Genomic_DNA"/>
</dbReference>
<evidence type="ECO:0000313" key="17">
    <source>
        <dbReference type="EMBL" id="UJG40740.1"/>
    </source>
</evidence>
<dbReference type="Gene3D" id="3.40.50.970">
    <property type="match status" value="2"/>
</dbReference>
<keyword evidence="5 14" id="KW-0813">Transport</keyword>
<dbReference type="PANTHER" id="PTHR43710">
    <property type="entry name" value="2-HYDROXYACYL-COA LYASE"/>
    <property type="match status" value="1"/>
</dbReference>
<comment type="subunit">
    <text evidence="2 14">Heterodimer of the IorA and IorB subunits.</text>
</comment>
<dbReference type="InterPro" id="IPR017896">
    <property type="entry name" value="4Fe4S_Fe-S-bd"/>
</dbReference>
<feature type="binding site" evidence="15">
    <location>
        <position position="593"/>
    </location>
    <ligand>
        <name>[4Fe-4S] cluster</name>
        <dbReference type="ChEBI" id="CHEBI:49883"/>
        <label>2</label>
    </ligand>
</feature>
<reference evidence="17" key="1">
    <citation type="journal article" date="2022" name="Nat. Microbiol.">
        <title>Unique mobile elements and scalable gene flow at the prokaryote-eukaryote boundary revealed by circularized Asgard archaea genomes.</title>
        <authorList>
            <person name="Wu F."/>
            <person name="Speth D.R."/>
            <person name="Philosof A."/>
            <person name="Cremiere A."/>
            <person name="Narayanan A."/>
            <person name="Barco R.A."/>
            <person name="Connon S.A."/>
            <person name="Amend J.P."/>
            <person name="Antoshechkin I.A."/>
            <person name="Orphan V.J."/>
        </authorList>
    </citation>
    <scope>NUCLEOTIDE SEQUENCE</scope>
    <source>
        <strain evidence="17">PM71</strain>
    </source>
</reference>
<keyword evidence="6 14" id="KW-0004">4Fe-4S</keyword>
<dbReference type="InterPro" id="IPR045025">
    <property type="entry name" value="HACL1-like"/>
</dbReference>
<dbReference type="PIRSF" id="PIRSF006439">
    <property type="entry name" value="Indolepyruvate_ferr_oxidored"/>
    <property type="match status" value="1"/>
</dbReference>
<evidence type="ECO:0000256" key="10">
    <source>
        <dbReference type="ARBA" id="ARBA00023004"/>
    </source>
</evidence>
<evidence type="ECO:0000256" key="1">
    <source>
        <dbReference type="ARBA" id="ARBA00002995"/>
    </source>
</evidence>
<accession>A0A9Y1BKU0</accession>
<dbReference type="Gene3D" id="3.30.70.20">
    <property type="match status" value="1"/>
</dbReference>
<evidence type="ECO:0000256" key="9">
    <source>
        <dbReference type="ARBA" id="ARBA00023002"/>
    </source>
</evidence>
<dbReference type="InterPro" id="IPR017900">
    <property type="entry name" value="4Fe4S_Fe_S_CS"/>
</dbReference>
<feature type="domain" description="4Fe-4S ferredoxin-type" evidence="16">
    <location>
        <begin position="601"/>
        <end position="626"/>
    </location>
</feature>
<evidence type="ECO:0000256" key="2">
    <source>
        <dbReference type="ARBA" id="ARBA00011238"/>
    </source>
</evidence>
<evidence type="ECO:0000256" key="14">
    <source>
        <dbReference type="PIRNR" id="PIRNR006439"/>
    </source>
</evidence>
<dbReference type="EC" id="1.2.7.8" evidence="3 14"/>
<evidence type="ECO:0000256" key="15">
    <source>
        <dbReference type="PIRSR" id="PIRSR006439-50"/>
    </source>
</evidence>
<evidence type="ECO:0000256" key="12">
    <source>
        <dbReference type="ARBA" id="ARBA00030514"/>
    </source>
</evidence>
<feature type="domain" description="4Fe-4S ferredoxin-type" evidence="16">
    <location>
        <begin position="572"/>
        <end position="595"/>
    </location>
</feature>
<dbReference type="Pfam" id="PF01855">
    <property type="entry name" value="POR_N"/>
    <property type="match status" value="1"/>
</dbReference>
<dbReference type="InterPro" id="IPR029061">
    <property type="entry name" value="THDP-binding"/>
</dbReference>
<evidence type="ECO:0000256" key="4">
    <source>
        <dbReference type="ARBA" id="ARBA00017710"/>
    </source>
</evidence>
<sequence length="626" mass="69392">MSVKRKNKIDNGIAETEEALFMGNHAVVQGLLEAGVGFTAAYPGTPSTEIQVRLAKLHEKGQLYFEYSVNEKVAFEVSAAAALSGVRSAVIMKHVGVNVASDAMMALAYFGVQGGMVIVAVDDPGCQSSQNEQDSRFWGKFAHIPVFEPSTPQEIRDFIPKIYDLSEKYNMLCMLRMTNFTSLSTGIVKHRPVEEKLSWNGEFVREIKYQIPARYLLHKGLHKSLKELVKDPLFDEFISLKESSSSSERLIITHGAIYPIVEYMAELYNFDGDILKIGAIFPLNEEKIAEIVKKYKYVYFVEELEPYLETEILAIIGRYNLNVTVLGKEKLQIPYENSLRPDALKEAFSRIVADPNDDSVFYEIPDPSPLPKIFDSEELLIPRTLPRLCDGCSHRGAFYSIKKATGEDFIIPSDIGCYALGQVQPVDVGDYWLCMGGGLGTALGMSKVNGKKVIAIIGDGTFFHAGMPALLDAVEYNHNITLAILDNSLTAMTGGQPSPSSTTWKRKDFNPINLEEVVKGLGVKWIKSVQAINVKENVKIVKEALEYQGPSVLIFKGECIVNKLRNMKTPVKPLSIDQELCTRCGNCLIDFACPSIVKEDGRIIIKQDTCTGCGYCAMVCPVNAIK</sequence>
<keyword evidence="7 14" id="KW-0479">Metal-binding</keyword>
<gene>
    <name evidence="17" type="ORF">K9W45_13005</name>
</gene>
<dbReference type="InterPro" id="IPR017721">
    <property type="entry name" value="IorA"/>
</dbReference>
<dbReference type="Pfam" id="PF02775">
    <property type="entry name" value="TPP_enzyme_C"/>
    <property type="match status" value="1"/>
</dbReference>
<feature type="binding site" evidence="15">
    <location>
        <position position="620"/>
    </location>
    <ligand>
        <name>[4Fe-4S] cluster</name>
        <dbReference type="ChEBI" id="CHEBI:49883"/>
        <label>1</label>
    </ligand>
</feature>
<dbReference type="InterPro" id="IPR011766">
    <property type="entry name" value="TPP_enzyme_TPP-bd"/>
</dbReference>
<dbReference type="SUPFAM" id="SSF52518">
    <property type="entry name" value="Thiamin diphosphate-binding fold (THDP-binding)"/>
    <property type="match status" value="2"/>
</dbReference>
<dbReference type="GO" id="GO:0051539">
    <property type="term" value="F:4 iron, 4 sulfur cluster binding"/>
    <property type="evidence" value="ECO:0007669"/>
    <property type="project" value="UniProtKB-UniRule"/>
</dbReference>
<dbReference type="CDD" id="cd07034">
    <property type="entry name" value="TPP_PYR_PFOR_IOR-alpha_like"/>
    <property type="match status" value="1"/>
</dbReference>
<keyword evidence="11 14" id="KW-0411">Iron-sulfur</keyword>
<comment type="cofactor">
    <cofactor evidence="14 15">
        <name>[4Fe-4S] cluster</name>
        <dbReference type="ChEBI" id="CHEBI:49883"/>
    </cofactor>
    <text evidence="14 15">Binds 2 [4Fe-4S] clusters. In this family the first cluster has a non-standard and varying [4Fe-4S] binding motif CX(2)CX(2)CX(4-5)CP.</text>
</comment>
<organism evidence="17">
    <name type="scientific">Candidatus Heimdallarchaeum aukensis</name>
    <dbReference type="NCBI Taxonomy" id="2876573"/>
    <lineage>
        <taxon>Archaea</taxon>
        <taxon>Promethearchaeati</taxon>
        <taxon>Candidatus Heimdallarchaeota</taxon>
        <taxon>Candidatus Heimdallarchaeia (ex Rinke et al. 2021) (nom. nud.)</taxon>
        <taxon>Candidatus Heimdallarchaeales</taxon>
        <taxon>Candidatus Heimdallarchaeaceae</taxon>
        <taxon>Candidatus Heimdallarchaeum</taxon>
    </lineage>
</organism>
<feature type="binding site" evidence="15">
    <location>
        <position position="610"/>
    </location>
    <ligand>
        <name>[4Fe-4S] cluster</name>
        <dbReference type="ChEBI" id="CHEBI:49883"/>
        <label>2</label>
    </ligand>
</feature>
<feature type="binding site" evidence="15">
    <location>
        <position position="581"/>
    </location>
    <ligand>
        <name>[4Fe-4S] cluster</name>
        <dbReference type="ChEBI" id="CHEBI:49883"/>
        <label>1</label>
    </ligand>
</feature>
<feature type="binding site" evidence="15">
    <location>
        <position position="584"/>
    </location>
    <ligand>
        <name>[4Fe-4S] cluster</name>
        <dbReference type="ChEBI" id="CHEBI:49883"/>
        <label>1</label>
    </ligand>
</feature>
<keyword evidence="8 14" id="KW-0249">Electron transport</keyword>
<evidence type="ECO:0000256" key="11">
    <source>
        <dbReference type="ARBA" id="ARBA00023014"/>
    </source>
</evidence>
<dbReference type="SUPFAM" id="SSF54862">
    <property type="entry name" value="4Fe-4S ferredoxins"/>
    <property type="match status" value="1"/>
</dbReference>
<dbReference type="SUPFAM" id="SSF52922">
    <property type="entry name" value="TK C-terminal domain-like"/>
    <property type="match status" value="1"/>
</dbReference>
<keyword evidence="10 14" id="KW-0408">Iron</keyword>
<dbReference type="AlphaFoldDB" id="A0A9Y1BKU0"/>
<evidence type="ECO:0000256" key="8">
    <source>
        <dbReference type="ARBA" id="ARBA00022982"/>
    </source>
</evidence>
<dbReference type="FunFam" id="3.40.50.970:FF:000039">
    <property type="entry name" value="Indolepyruvate oxidoreductase subunit IorA"/>
    <property type="match status" value="1"/>
</dbReference>
<proteinExistence type="predicted"/>
<dbReference type="Proteomes" id="UP001201020">
    <property type="component" value="Chromosome"/>
</dbReference>
<evidence type="ECO:0000259" key="16">
    <source>
        <dbReference type="PROSITE" id="PS51379"/>
    </source>
</evidence>
<evidence type="ECO:0000256" key="6">
    <source>
        <dbReference type="ARBA" id="ARBA00022485"/>
    </source>
</evidence>
<dbReference type="GO" id="GO:0043805">
    <property type="term" value="F:indolepyruvate ferredoxin oxidoreductase activity"/>
    <property type="evidence" value="ECO:0007669"/>
    <property type="project" value="UniProtKB-UniRule"/>
</dbReference>
<dbReference type="PANTHER" id="PTHR43710:SF7">
    <property type="entry name" value="INDOLEPYRUVATE OXIDOREDUCTASE SUBUNIT IORA"/>
    <property type="match status" value="1"/>
</dbReference>